<evidence type="ECO:0000313" key="8">
    <source>
        <dbReference type="Proteomes" id="UP000005408"/>
    </source>
</evidence>
<evidence type="ECO:0000256" key="4">
    <source>
        <dbReference type="ARBA" id="ARBA00023306"/>
    </source>
</evidence>
<comment type="similarity">
    <text evidence="1">Belongs to the ataxin-10 family.</text>
</comment>
<dbReference type="InterPro" id="IPR051374">
    <property type="entry name" value="Ataxin-10/CTR86_families"/>
</dbReference>
<evidence type="ECO:0000313" key="7">
    <source>
        <dbReference type="EnsemblMetazoa" id="G30080.1:cds"/>
    </source>
</evidence>
<evidence type="ECO:0000256" key="5">
    <source>
        <dbReference type="ARBA" id="ARBA00045173"/>
    </source>
</evidence>
<dbReference type="InterPro" id="IPR019156">
    <property type="entry name" value="Ataxin-10_domain"/>
</dbReference>
<evidence type="ECO:0000256" key="3">
    <source>
        <dbReference type="ARBA" id="ARBA00022618"/>
    </source>
</evidence>
<keyword evidence="3" id="KW-0132">Cell division</keyword>
<feature type="domain" description="Ataxin-10" evidence="6">
    <location>
        <begin position="378"/>
        <end position="475"/>
    </location>
</feature>
<proteinExistence type="inferred from homology"/>
<dbReference type="EnsemblMetazoa" id="G30080.1">
    <property type="protein sequence ID" value="G30080.1:cds"/>
    <property type="gene ID" value="G30080"/>
</dbReference>
<dbReference type="Proteomes" id="UP000005408">
    <property type="component" value="Unassembled WGS sequence"/>
</dbReference>
<evidence type="ECO:0000256" key="1">
    <source>
        <dbReference type="ARBA" id="ARBA00008384"/>
    </source>
</evidence>
<accession>A0A8W8LXK7</accession>
<dbReference type="OrthoDB" id="379794at2759"/>
<dbReference type="GO" id="GO:0031175">
    <property type="term" value="P:neuron projection development"/>
    <property type="evidence" value="ECO:0007669"/>
    <property type="project" value="TreeGrafter"/>
</dbReference>
<dbReference type="InterPro" id="IPR016024">
    <property type="entry name" value="ARM-type_fold"/>
</dbReference>
<dbReference type="PANTHER" id="PTHR13255">
    <property type="entry name" value="ATAXIN-10"/>
    <property type="match status" value="1"/>
</dbReference>
<dbReference type="AlphaFoldDB" id="A0A8W8LXK7"/>
<name>A0A8W8LXK7_MAGGI</name>
<dbReference type="SUPFAM" id="SSF48371">
    <property type="entry name" value="ARM repeat"/>
    <property type="match status" value="1"/>
</dbReference>
<dbReference type="PANTHER" id="PTHR13255:SF0">
    <property type="entry name" value="ATAXIN-10"/>
    <property type="match status" value="1"/>
</dbReference>
<organism evidence="7 8">
    <name type="scientific">Magallana gigas</name>
    <name type="common">Pacific oyster</name>
    <name type="synonym">Crassostrea gigas</name>
    <dbReference type="NCBI Taxonomy" id="29159"/>
    <lineage>
        <taxon>Eukaryota</taxon>
        <taxon>Metazoa</taxon>
        <taxon>Spiralia</taxon>
        <taxon>Lophotrochozoa</taxon>
        <taxon>Mollusca</taxon>
        <taxon>Bivalvia</taxon>
        <taxon>Autobranchia</taxon>
        <taxon>Pteriomorphia</taxon>
        <taxon>Ostreida</taxon>
        <taxon>Ostreoidea</taxon>
        <taxon>Ostreidae</taxon>
        <taxon>Magallana</taxon>
    </lineage>
</organism>
<keyword evidence="4" id="KW-0131">Cell cycle</keyword>
<dbReference type="GO" id="GO:0051301">
    <property type="term" value="P:cell division"/>
    <property type="evidence" value="ECO:0007669"/>
    <property type="project" value="UniProtKB-KW"/>
</dbReference>
<dbReference type="GO" id="GO:0005829">
    <property type="term" value="C:cytosol"/>
    <property type="evidence" value="ECO:0007669"/>
    <property type="project" value="TreeGrafter"/>
</dbReference>
<dbReference type="Pfam" id="PF09759">
    <property type="entry name" value="Atx10homo_assoc"/>
    <property type="match status" value="1"/>
</dbReference>
<evidence type="ECO:0000256" key="2">
    <source>
        <dbReference type="ARBA" id="ARBA00018804"/>
    </source>
</evidence>
<protein>
    <recommendedName>
        <fullName evidence="2">Ataxin-10</fullName>
    </recommendedName>
</protein>
<sequence>MDNMDEIDTAPVHTFSNLKRILSNAEVSKIELIEEIQVLTEKMKDPTEREKITEDDIKTVDQVLSYFLLLSNTDNISAHSGLTDCCRLLRNMCVQCTPTQDKLLPCIEKIKSVILSCTDLKRGIHKTESESSSVLFRCIVQFIGNSIVGHPKNQQYVWDNFQDELSDFLNYGDDKLTTYTCMVYHNCLRGLLDRKSVMDVEHCGKILCDVVQATVDKESEYGLYIVEDCLEVDGTLAEADTVLSDHEMLFVLEIFINELKKLPRNSDVSNSSTHPSLGNLRYLVTQVATHATTILNIVEQKIETNPHIIVKQIEILGLASSLHNLYGELQNEADLLTTCLYLLHSIHRLGKCGDNVFSSVEKVTEAQKVDVHHPAYGLKKDIIRLLANLVHEHKANQDKVREMDGLPLILDQTNIDARNPYISQWAILAIHNLCENNAENQKLLSDLKIQGVCNKSAVIEELGIEVELKDGKVSVKPKTQDR</sequence>
<reference evidence="7" key="1">
    <citation type="submission" date="2022-08" db="UniProtKB">
        <authorList>
            <consortium name="EnsemblMetazoa"/>
        </authorList>
    </citation>
    <scope>IDENTIFICATION</scope>
    <source>
        <strain evidence="7">05x7-T-G4-1.051#20</strain>
    </source>
</reference>
<dbReference type="InterPro" id="IPR011989">
    <property type="entry name" value="ARM-like"/>
</dbReference>
<dbReference type="Gene3D" id="1.25.10.10">
    <property type="entry name" value="Leucine-rich Repeat Variant"/>
    <property type="match status" value="1"/>
</dbReference>
<comment type="function">
    <text evidence="5">May play a role in the regulation of cytokinesis. May play a role in signaling by stimulating protein glycosylation. Induces neuritogenesis by activating the Ras-MAP kinase pathway and is necessary for the survival of cerebellar neurons. Does not appear to play a major role in ciliogenesis.</text>
</comment>
<evidence type="ECO:0000259" key="6">
    <source>
        <dbReference type="Pfam" id="PF09759"/>
    </source>
</evidence>
<keyword evidence="8" id="KW-1185">Reference proteome</keyword>
<dbReference type="OMA" id="CAWESPP"/>